<dbReference type="Proteomes" id="UP000266673">
    <property type="component" value="Unassembled WGS sequence"/>
</dbReference>
<protein>
    <submittedName>
        <fullName evidence="2">Uncharacterized protein</fullName>
    </submittedName>
</protein>
<gene>
    <name evidence="2" type="ORF">C2G38_2167097</name>
</gene>
<comment type="caution">
    <text evidence="2">The sequence shown here is derived from an EMBL/GenBank/DDBJ whole genome shotgun (WGS) entry which is preliminary data.</text>
</comment>
<feature type="region of interest" description="Disordered" evidence="1">
    <location>
        <begin position="150"/>
        <end position="173"/>
    </location>
</feature>
<name>A0A397VY88_9GLOM</name>
<evidence type="ECO:0000313" key="3">
    <source>
        <dbReference type="Proteomes" id="UP000266673"/>
    </source>
</evidence>
<evidence type="ECO:0000313" key="2">
    <source>
        <dbReference type="EMBL" id="RIB24973.1"/>
    </source>
</evidence>
<reference evidence="2 3" key="1">
    <citation type="submission" date="2018-06" db="EMBL/GenBank/DDBJ databases">
        <title>Comparative genomics reveals the genomic features of Rhizophagus irregularis, R. cerebriforme, R. diaphanum and Gigaspora rosea, and their symbiotic lifestyle signature.</title>
        <authorList>
            <person name="Morin E."/>
            <person name="San Clemente H."/>
            <person name="Chen E.C.H."/>
            <person name="De La Providencia I."/>
            <person name="Hainaut M."/>
            <person name="Kuo A."/>
            <person name="Kohler A."/>
            <person name="Murat C."/>
            <person name="Tang N."/>
            <person name="Roy S."/>
            <person name="Loubradou J."/>
            <person name="Henrissat B."/>
            <person name="Grigoriev I.V."/>
            <person name="Corradi N."/>
            <person name="Roux C."/>
            <person name="Martin F.M."/>
        </authorList>
    </citation>
    <scope>NUCLEOTIDE SEQUENCE [LARGE SCALE GENOMIC DNA]</scope>
    <source>
        <strain evidence="2 3">DAOM 194757</strain>
    </source>
</reference>
<dbReference type="AlphaFoldDB" id="A0A397VY88"/>
<organism evidence="2 3">
    <name type="scientific">Gigaspora rosea</name>
    <dbReference type="NCBI Taxonomy" id="44941"/>
    <lineage>
        <taxon>Eukaryota</taxon>
        <taxon>Fungi</taxon>
        <taxon>Fungi incertae sedis</taxon>
        <taxon>Mucoromycota</taxon>
        <taxon>Glomeromycotina</taxon>
        <taxon>Glomeromycetes</taxon>
        <taxon>Diversisporales</taxon>
        <taxon>Gigasporaceae</taxon>
        <taxon>Gigaspora</taxon>
    </lineage>
</organism>
<sequence length="325" mass="37563">MEENTDLKTKLEELEKKNKTNTTILIAENVELKTDLFRIICNFSPTIETYSDEENYIGSVDPNIISFETDLDNTPKQVVNITFVTSNPSEIEKSSEFASSICTETKLLEDREVDEFLDSTYKEKISNKIRERNWEKKFRSQDLSLDNILQSNKNKHGNGNVDRDVTSTTPNETKCQPRNANFTVLYKKLCDAIILADHKTQEAIMYYCLFGKALIQRRNEIASEKQVERIEKAKKFYKLFDTIDNVSFDYSIQIELHSNEKNPEHTIQLCEPSSRSDNENFSDLKVEISIPTISQSKKNLLETEEGSFPEKVSLEKLSETETYNI</sequence>
<accession>A0A397VY88</accession>
<dbReference type="OrthoDB" id="2407739at2759"/>
<evidence type="ECO:0000256" key="1">
    <source>
        <dbReference type="SAM" id="MobiDB-lite"/>
    </source>
</evidence>
<dbReference type="EMBL" id="QKWP01000193">
    <property type="protein sequence ID" value="RIB24973.1"/>
    <property type="molecule type" value="Genomic_DNA"/>
</dbReference>
<keyword evidence="3" id="KW-1185">Reference proteome</keyword>
<proteinExistence type="predicted"/>